<dbReference type="HOGENOM" id="CLU_070290_0_0_9"/>
<dbReference type="AlphaFoldDB" id="C0ECC8"/>
<sequence>MNWLNKLERKFGRIGVPNLMLYIVVGNLIVYLFDIFMFAKGGVTFSSYLSLNPDAVLHGQVWRLITFVFIPPETSLIWLAFVLYFYYFVGSSLESAWGSFRFTLYYLIGMIGTIIAGLFTGAGTAVYLNLSLFFAFATLFPDHQVLLFFFIPIKVKWLGLLDAVLFLITIVISPLPAKIAALVAIANYFLFFGPTFISKIKYYFQYRKTRNNFRQKMKNSPWNNR</sequence>
<keyword evidence="7" id="KW-1185">Reference proteome</keyword>
<evidence type="ECO:0000313" key="7">
    <source>
        <dbReference type="Proteomes" id="UP000003340"/>
    </source>
</evidence>
<dbReference type="Gene3D" id="1.20.1540.10">
    <property type="entry name" value="Rhomboid-like"/>
    <property type="match status" value="1"/>
</dbReference>
<feature type="transmembrane region" description="Helical" evidence="5">
    <location>
        <begin position="157"/>
        <end position="175"/>
    </location>
</feature>
<dbReference type="InterPro" id="IPR035952">
    <property type="entry name" value="Rhomboid-like_sf"/>
</dbReference>
<dbReference type="SUPFAM" id="SSF144091">
    <property type="entry name" value="Rhomboid-like"/>
    <property type="match status" value="1"/>
</dbReference>
<dbReference type="EMBL" id="ACEC01000048">
    <property type="protein sequence ID" value="EEG30876.1"/>
    <property type="molecule type" value="Genomic_DNA"/>
</dbReference>
<reference evidence="6 7" key="2">
    <citation type="submission" date="2009-02" db="EMBL/GenBank/DDBJ databases">
        <title>Draft genome sequence of Clostridium methylpentosum (DSM 5476).</title>
        <authorList>
            <person name="Sudarsanam P."/>
            <person name="Ley R."/>
            <person name="Guruge J."/>
            <person name="Turnbaugh P.J."/>
            <person name="Mahowald M."/>
            <person name="Liep D."/>
            <person name="Gordon J."/>
        </authorList>
    </citation>
    <scope>NUCLEOTIDE SEQUENCE [LARGE SCALE GENOMIC DNA]</scope>
    <source>
        <strain evidence="6 7">DSM 5476</strain>
    </source>
</reference>
<evidence type="ECO:0000256" key="5">
    <source>
        <dbReference type="SAM" id="Phobius"/>
    </source>
</evidence>
<keyword evidence="3 5" id="KW-1133">Transmembrane helix</keyword>
<gene>
    <name evidence="6" type="ORF">CLOSTMETH_01497</name>
</gene>
<feature type="transmembrane region" description="Helical" evidence="5">
    <location>
        <begin position="102"/>
        <end position="120"/>
    </location>
</feature>
<reference evidence="6 7" key="1">
    <citation type="submission" date="2009-01" db="EMBL/GenBank/DDBJ databases">
        <authorList>
            <person name="Fulton L."/>
            <person name="Clifton S."/>
            <person name="Fulton B."/>
            <person name="Xu J."/>
            <person name="Minx P."/>
            <person name="Pepin K.H."/>
            <person name="Johnson M."/>
            <person name="Bhonagiri V."/>
            <person name="Nash W.E."/>
            <person name="Mardis E.R."/>
            <person name="Wilson R.K."/>
        </authorList>
    </citation>
    <scope>NUCLEOTIDE SEQUENCE [LARGE SCALE GENOMIC DNA]</scope>
    <source>
        <strain evidence="6 7">DSM 5476</strain>
    </source>
</reference>
<dbReference type="STRING" id="537013.CLOSTMETH_01497"/>
<accession>C0ECC8</accession>
<comment type="subcellular location">
    <subcellularLocation>
        <location evidence="1">Membrane</location>
        <topology evidence="1">Multi-pass membrane protein</topology>
    </subcellularLocation>
</comment>
<dbReference type="GO" id="GO:0004252">
    <property type="term" value="F:serine-type endopeptidase activity"/>
    <property type="evidence" value="ECO:0007669"/>
    <property type="project" value="InterPro"/>
</dbReference>
<evidence type="ECO:0000256" key="2">
    <source>
        <dbReference type="ARBA" id="ARBA00022692"/>
    </source>
</evidence>
<keyword evidence="4 5" id="KW-0472">Membrane</keyword>
<dbReference type="GO" id="GO:0016020">
    <property type="term" value="C:membrane"/>
    <property type="evidence" value="ECO:0007669"/>
    <property type="project" value="UniProtKB-SubCell"/>
</dbReference>
<evidence type="ECO:0000313" key="6">
    <source>
        <dbReference type="EMBL" id="EEG30876.1"/>
    </source>
</evidence>
<protein>
    <submittedName>
        <fullName evidence="6">Uncharacterized protein</fullName>
    </submittedName>
</protein>
<evidence type="ECO:0000256" key="1">
    <source>
        <dbReference type="ARBA" id="ARBA00004141"/>
    </source>
</evidence>
<feature type="transmembrane region" description="Helical" evidence="5">
    <location>
        <begin position="181"/>
        <end position="204"/>
    </location>
</feature>
<feature type="transmembrane region" description="Helical" evidence="5">
    <location>
        <begin position="126"/>
        <end position="150"/>
    </location>
</feature>
<dbReference type="eggNOG" id="COG0705">
    <property type="taxonomic scope" value="Bacteria"/>
</dbReference>
<dbReference type="Proteomes" id="UP000003340">
    <property type="component" value="Unassembled WGS sequence"/>
</dbReference>
<evidence type="ECO:0000256" key="4">
    <source>
        <dbReference type="ARBA" id="ARBA00023136"/>
    </source>
</evidence>
<feature type="transmembrane region" description="Helical" evidence="5">
    <location>
        <begin position="61"/>
        <end position="90"/>
    </location>
</feature>
<name>C0ECC8_9FIRM</name>
<keyword evidence="2 5" id="KW-0812">Transmembrane</keyword>
<proteinExistence type="predicted"/>
<feature type="transmembrane region" description="Helical" evidence="5">
    <location>
        <begin position="21"/>
        <end position="41"/>
    </location>
</feature>
<comment type="caution">
    <text evidence="6">The sequence shown here is derived from an EMBL/GenBank/DDBJ whole genome shotgun (WGS) entry which is preliminary data.</text>
</comment>
<evidence type="ECO:0000256" key="3">
    <source>
        <dbReference type="ARBA" id="ARBA00022989"/>
    </source>
</evidence>
<organism evidence="6 7">
    <name type="scientific">[Clostridium] methylpentosum DSM 5476</name>
    <dbReference type="NCBI Taxonomy" id="537013"/>
    <lineage>
        <taxon>Bacteria</taxon>
        <taxon>Bacillati</taxon>
        <taxon>Bacillota</taxon>
        <taxon>Clostridia</taxon>
        <taxon>Eubacteriales</taxon>
        <taxon>Oscillospiraceae</taxon>
        <taxon>Oscillospiraceae incertae sedis</taxon>
    </lineage>
</organism>